<dbReference type="Proteomes" id="UP000007881">
    <property type="component" value="Chromosome"/>
</dbReference>
<dbReference type="EMBL" id="AP012338">
    <property type="protein sequence ID" value="BAM05245.1"/>
    <property type="molecule type" value="Genomic_DNA"/>
</dbReference>
<dbReference type="AlphaFoldDB" id="I0IJ07"/>
<feature type="signal peptide" evidence="2">
    <location>
        <begin position="1"/>
        <end position="19"/>
    </location>
</feature>
<dbReference type="RefSeq" id="WP_014438449.1">
    <property type="nucleotide sequence ID" value="NC_017080.1"/>
</dbReference>
<accession>I0IJ07</accession>
<evidence type="ECO:0000256" key="1">
    <source>
        <dbReference type="ARBA" id="ARBA00022729"/>
    </source>
</evidence>
<dbReference type="STRING" id="1142394.PSMK_30860"/>
<evidence type="ECO:0000256" key="2">
    <source>
        <dbReference type="SAM" id="SignalP"/>
    </source>
</evidence>
<organism evidence="3 4">
    <name type="scientific">Phycisphaera mikurensis (strain NBRC 102666 / KCTC 22515 / FYK2301M01)</name>
    <dbReference type="NCBI Taxonomy" id="1142394"/>
    <lineage>
        <taxon>Bacteria</taxon>
        <taxon>Pseudomonadati</taxon>
        <taxon>Planctomycetota</taxon>
        <taxon>Phycisphaerae</taxon>
        <taxon>Phycisphaerales</taxon>
        <taxon>Phycisphaeraceae</taxon>
        <taxon>Phycisphaera</taxon>
    </lineage>
</organism>
<dbReference type="Gene3D" id="2.50.20.10">
    <property type="entry name" value="Lipoprotein localisation LolA/LolB/LppX"/>
    <property type="match status" value="1"/>
</dbReference>
<name>I0IJ07_PHYMF</name>
<dbReference type="CDD" id="cd16325">
    <property type="entry name" value="LolA"/>
    <property type="match status" value="1"/>
</dbReference>
<sequence length="227" mass="23962">MRTIALLLSLLLAAAPARAQKPEPAMAALLTRLDANRPDLADACMTAAFERRKVTPLLRKPLASSGVLTASGGALRWETLRPRPGTTVIAGGEMRIVYPDEKRVEVYDLSVAGGMGFGPASPLSELTERFEVVEAEPPAWAGADAADPLPPLIGLRLVPRDAAVAEQLRSIGLGIEEATGAVRLLETVDGDGSSTSYRFASPEVKPEPCVIEPPAPEGFEVVRPYGG</sequence>
<keyword evidence="4" id="KW-1185">Reference proteome</keyword>
<reference evidence="3 4" key="1">
    <citation type="submission" date="2012-02" db="EMBL/GenBank/DDBJ databases">
        <title>Complete genome sequence of Phycisphaera mikurensis NBRC 102666.</title>
        <authorList>
            <person name="Ankai A."/>
            <person name="Hosoyama A."/>
            <person name="Terui Y."/>
            <person name="Sekine M."/>
            <person name="Fukai R."/>
            <person name="Kato Y."/>
            <person name="Nakamura S."/>
            <person name="Yamada-Narita S."/>
            <person name="Kawakoshi A."/>
            <person name="Fukunaga Y."/>
            <person name="Yamazaki S."/>
            <person name="Fujita N."/>
        </authorList>
    </citation>
    <scope>NUCLEOTIDE SEQUENCE [LARGE SCALE GENOMIC DNA]</scope>
    <source>
        <strain evidence="4">NBRC 102666 / KCTC 22515 / FYK2301M01</strain>
    </source>
</reference>
<evidence type="ECO:0008006" key="5">
    <source>
        <dbReference type="Google" id="ProtNLM"/>
    </source>
</evidence>
<dbReference type="InterPro" id="IPR004564">
    <property type="entry name" value="OM_lipoprot_carrier_LolA-like"/>
</dbReference>
<evidence type="ECO:0000313" key="4">
    <source>
        <dbReference type="Proteomes" id="UP000007881"/>
    </source>
</evidence>
<evidence type="ECO:0000313" key="3">
    <source>
        <dbReference type="EMBL" id="BAM05245.1"/>
    </source>
</evidence>
<dbReference type="HOGENOM" id="CLU_1218857_0_0_0"/>
<proteinExistence type="predicted"/>
<dbReference type="SUPFAM" id="SSF89392">
    <property type="entry name" value="Prokaryotic lipoproteins and lipoprotein localization factors"/>
    <property type="match status" value="1"/>
</dbReference>
<dbReference type="KEGG" id="phm:PSMK_30860"/>
<gene>
    <name evidence="3" type="ordered locus">PSMK_30860</name>
</gene>
<dbReference type="InterPro" id="IPR029046">
    <property type="entry name" value="LolA/LolB/LppX"/>
</dbReference>
<feature type="chain" id="PRO_5003629780" description="Outer membrane lipoprotein carrier protein LolA" evidence="2">
    <location>
        <begin position="20"/>
        <end position="227"/>
    </location>
</feature>
<protein>
    <recommendedName>
        <fullName evidence="5">Outer membrane lipoprotein carrier protein LolA</fullName>
    </recommendedName>
</protein>
<keyword evidence="1 2" id="KW-0732">Signal</keyword>